<evidence type="ECO:0000313" key="1">
    <source>
        <dbReference type="EMBL" id="ABO60415.1"/>
    </source>
</evidence>
<gene>
    <name evidence="1" type="ordered locus">Bcep1808_7540</name>
</gene>
<evidence type="ECO:0000313" key="2">
    <source>
        <dbReference type="Proteomes" id="UP000002287"/>
    </source>
</evidence>
<accession>A4JVW2</accession>
<keyword evidence="1" id="KW-0614">Plasmid</keyword>
<protein>
    <submittedName>
        <fullName evidence="1">Uncharacterized protein</fullName>
    </submittedName>
</protein>
<geneLocation type="plasmid" evidence="1 2">
    <name>pBVIE03</name>
</geneLocation>
<dbReference type="EMBL" id="CP000619">
    <property type="protein sequence ID" value="ABO60415.1"/>
    <property type="molecule type" value="Genomic_DNA"/>
</dbReference>
<reference evidence="1 2" key="1">
    <citation type="submission" date="2007-03" db="EMBL/GenBank/DDBJ databases">
        <title>Complete sequence of plasmid pBVIE03 of Burkholderia vietnamiensis G4.</title>
        <authorList>
            <consortium name="US DOE Joint Genome Institute"/>
            <person name="Copeland A."/>
            <person name="Lucas S."/>
            <person name="Lapidus A."/>
            <person name="Barry K."/>
            <person name="Detter J.C."/>
            <person name="Glavina del Rio T."/>
            <person name="Hammon N."/>
            <person name="Israni S."/>
            <person name="Dalin E."/>
            <person name="Tice H."/>
            <person name="Pitluck S."/>
            <person name="Chain P."/>
            <person name="Malfatti S."/>
            <person name="Shin M."/>
            <person name="Vergez L."/>
            <person name="Schmutz J."/>
            <person name="Larimer F."/>
            <person name="Land M."/>
            <person name="Hauser L."/>
            <person name="Kyrpides N."/>
            <person name="Tiedje J."/>
            <person name="Richardson P."/>
        </authorList>
    </citation>
    <scope>NUCLEOTIDE SEQUENCE [LARGE SCALE GENOMIC DNA]</scope>
    <source>
        <strain evidence="2">G4 / LMG 22486</strain>
        <plasmid evidence="1 2">pBVIE03</plasmid>
    </source>
</reference>
<dbReference type="Proteomes" id="UP000002287">
    <property type="component" value="Plasmid pBVIE03"/>
</dbReference>
<sequence>MGEAPNFTAESVIRALRELRIGLAGQDEAYLSEQIADQLRALDLPARTEYRFGPHCRADVWVDGVVVEVKKRRPPRAALLSQIERYAAQPSCREIVVVLEKSVQLGAMIGGKRVHVVSLNSLWGVAL</sequence>
<dbReference type="HOGENOM" id="CLU_1966470_0_0_4"/>
<name>A4JVW2_BURVG</name>
<organism evidence="1 2">
    <name type="scientific">Burkholderia vietnamiensis (strain G4 / LMG 22486)</name>
    <name type="common">Burkholderia cepacia (strain R1808)</name>
    <dbReference type="NCBI Taxonomy" id="269482"/>
    <lineage>
        <taxon>Bacteria</taxon>
        <taxon>Pseudomonadati</taxon>
        <taxon>Pseudomonadota</taxon>
        <taxon>Betaproteobacteria</taxon>
        <taxon>Burkholderiales</taxon>
        <taxon>Burkholderiaceae</taxon>
        <taxon>Burkholderia</taxon>
        <taxon>Burkholderia cepacia complex</taxon>
    </lineage>
</organism>
<proteinExistence type="predicted"/>
<dbReference type="AlphaFoldDB" id="A4JVW2"/>
<dbReference type="KEGG" id="bvi:Bcep1808_7540"/>